<evidence type="ECO:0000313" key="23">
    <source>
        <dbReference type="EMBL" id="KAH0565533.1"/>
    </source>
</evidence>
<dbReference type="FunFam" id="4.10.970.10:FF:000003">
    <property type="entry name" value="ATP-dependent DNA helicase II subunit 1"/>
    <property type="match status" value="1"/>
</dbReference>
<keyword evidence="8" id="KW-0227">DNA damage</keyword>
<evidence type="ECO:0000256" key="17">
    <source>
        <dbReference type="ARBA" id="ARBA00024890"/>
    </source>
</evidence>
<dbReference type="EC" id="3.6.4.12" evidence="4"/>
<dbReference type="SUPFAM" id="SSF100939">
    <property type="entry name" value="SPOC domain-like"/>
    <property type="match status" value="1"/>
</dbReference>
<dbReference type="Pfam" id="PF03730">
    <property type="entry name" value="Ku_C"/>
    <property type="match status" value="1"/>
</dbReference>
<dbReference type="AlphaFoldDB" id="A0A9P8RTG0"/>
<sequence length="659" mass="74194">MAEPDKWNSESIDDEEDDEEEVDETGYKTTKDAILFAIDVSTSMLTAPPSPSNDKQGDSDSPTLAALKCAYHLMQQRIISHPNDMLGILLFGTEKSKFEGGEDDSGKPGLEHPHCYLLTDLDIPSAEDVKCLKSLAEDEDKFQRLMVPSKELVSMANVLFCANQIFAKKASNFTSRRLFIVTDNENPHAQDKSLRSASVVRAKDLYDLGVTIELFPISRPGKGFDRAKFYDDIIYRSSPAELDEPISTAAAITSTTGNGISLLNSLLSSINSKAVARRALFNLPLEIGPGFKISVKGYIFFKRQEPARSCYVWLNGERAQIAKGITMQMSEDTARHVEKSEITKAYKFGGEQVAFTPEEVKDLRYFGDPVIRIIGFKPLSMLPIWASLKQSTFIYPTEEDVIGSTRVFSALHQKLLKDEKMGIVWFVARKNAAPVIAAMIPGTERLGEHKEQVMPPGMWLVPLPYADDIRRNPETTMVMSPDSLIDKMRVVVQQLQLPKGQYNPEKYPNPALQWHYRILQAMALEEDLPEKPEDKTIPKYRQIHKRAGEYVLEWGRELEELFLTWQKQNRPLATGSKRAANYDDNRSLTTKRTKTTPGAASASSSGPLSDDIMRVHWEKNTINTLTIPTLKNWMESKNLTIGGKKPALVERIEEYFETK</sequence>
<evidence type="ECO:0000256" key="19">
    <source>
        <dbReference type="ARBA" id="ARBA00047995"/>
    </source>
</evidence>
<dbReference type="PROSITE" id="PS50800">
    <property type="entry name" value="SAP"/>
    <property type="match status" value="1"/>
</dbReference>
<dbReference type="SUPFAM" id="SSF68906">
    <property type="entry name" value="SAP domain"/>
    <property type="match status" value="1"/>
</dbReference>
<dbReference type="PANTHER" id="PTHR12604:SF2">
    <property type="entry name" value="X-RAY REPAIR CROSS-COMPLEMENTING PROTEIN 6"/>
    <property type="match status" value="1"/>
</dbReference>
<evidence type="ECO:0000256" key="1">
    <source>
        <dbReference type="ARBA" id="ARBA00004123"/>
    </source>
</evidence>
<comment type="catalytic activity">
    <reaction evidence="19">
        <text>ATP + H2O = ADP + phosphate + H(+)</text>
        <dbReference type="Rhea" id="RHEA:13065"/>
        <dbReference type="ChEBI" id="CHEBI:15377"/>
        <dbReference type="ChEBI" id="CHEBI:15378"/>
        <dbReference type="ChEBI" id="CHEBI:30616"/>
        <dbReference type="ChEBI" id="CHEBI:43474"/>
        <dbReference type="ChEBI" id="CHEBI:456216"/>
        <dbReference type="EC" id="3.6.4.12"/>
    </reaction>
</comment>
<dbReference type="GO" id="GO:0016787">
    <property type="term" value="F:hydrolase activity"/>
    <property type="evidence" value="ECO:0007669"/>
    <property type="project" value="UniProtKB-KW"/>
</dbReference>
<evidence type="ECO:0000256" key="9">
    <source>
        <dbReference type="ARBA" id="ARBA00022801"/>
    </source>
</evidence>
<evidence type="ECO:0000256" key="15">
    <source>
        <dbReference type="ARBA" id="ARBA00023204"/>
    </source>
</evidence>
<keyword evidence="12" id="KW-0779">Telomere</keyword>
<keyword evidence="24" id="KW-1185">Reference proteome</keyword>
<dbReference type="InterPro" id="IPR036465">
    <property type="entry name" value="vWFA_dom_sf"/>
</dbReference>
<evidence type="ECO:0000256" key="14">
    <source>
        <dbReference type="ARBA" id="ARBA00023172"/>
    </source>
</evidence>
<gene>
    <name evidence="23" type="primary">KU70</name>
    <name evidence="23" type="ORF">GP486_001066</name>
</gene>
<dbReference type="Proteomes" id="UP000750711">
    <property type="component" value="Unassembled WGS sequence"/>
</dbReference>
<evidence type="ECO:0000313" key="24">
    <source>
        <dbReference type="Proteomes" id="UP000750711"/>
    </source>
</evidence>
<keyword evidence="16" id="KW-0539">Nucleus</keyword>
<dbReference type="GO" id="GO:0003690">
    <property type="term" value="F:double-stranded DNA binding"/>
    <property type="evidence" value="ECO:0007669"/>
    <property type="project" value="TreeGrafter"/>
</dbReference>
<dbReference type="GO" id="GO:0005524">
    <property type="term" value="F:ATP binding"/>
    <property type="evidence" value="ECO:0007669"/>
    <property type="project" value="UniProtKB-KW"/>
</dbReference>
<organism evidence="23 24">
    <name type="scientific">Trichoglossum hirsutum</name>
    <dbReference type="NCBI Taxonomy" id="265104"/>
    <lineage>
        <taxon>Eukaryota</taxon>
        <taxon>Fungi</taxon>
        <taxon>Dikarya</taxon>
        <taxon>Ascomycota</taxon>
        <taxon>Pezizomycotina</taxon>
        <taxon>Geoglossomycetes</taxon>
        <taxon>Geoglossales</taxon>
        <taxon>Geoglossaceae</taxon>
        <taxon>Trichoglossum</taxon>
    </lineage>
</organism>
<comment type="function">
    <text evidence="17">Single-stranded DNA-dependent ATP-dependent helicase. Involved in non-homologous end joining (NHEJ) DNA double strand break repair. DNA-binding is sequence-independent but has a high affinity to nicks in double-stranded DNA and to the ends of duplex DNA. Binds to naturally occurring chromosomal ends, and therefore provides chromosomal end protection. Required also for telomere recombination to repair telomeric ends in the absence of telomerase. KU70, of the KU70/KU80 heterodimer, binds to the stem loop of TLC1, the RNA component of telomerase. Involved in telomere maintenance. Interacts with telomeric repeats and subtelomeric sequences thereby controlling telomere length and protecting against subtelomeric rearrangement. Maintains telomeric chromatin, which is involved in silencing the expression of genes located at the telomere. Required for mating-type switching.</text>
</comment>
<evidence type="ECO:0000256" key="2">
    <source>
        <dbReference type="ARBA" id="ARBA00004574"/>
    </source>
</evidence>
<dbReference type="InterPro" id="IPR006165">
    <property type="entry name" value="Ku70"/>
</dbReference>
<dbReference type="GO" id="GO:0043564">
    <property type="term" value="C:Ku70:Ku80 complex"/>
    <property type="evidence" value="ECO:0007669"/>
    <property type="project" value="InterPro"/>
</dbReference>
<dbReference type="InterPro" id="IPR005161">
    <property type="entry name" value="Ku_N"/>
</dbReference>
<protein>
    <recommendedName>
        <fullName evidence="5">ATP-dependent DNA helicase II subunit 1</fullName>
        <ecNumber evidence="4">3.6.4.12</ecNumber>
    </recommendedName>
    <alternativeName>
        <fullName evidence="18">ATP-dependent DNA helicase II subunit Ku70</fullName>
    </alternativeName>
</protein>
<dbReference type="InterPro" id="IPR036361">
    <property type="entry name" value="SAP_dom_sf"/>
</dbReference>
<dbReference type="Pfam" id="PF03731">
    <property type="entry name" value="Ku_N"/>
    <property type="match status" value="1"/>
</dbReference>
<dbReference type="EMBL" id="JAGHQM010000084">
    <property type="protein sequence ID" value="KAH0565533.1"/>
    <property type="molecule type" value="Genomic_DNA"/>
</dbReference>
<dbReference type="Gene3D" id="1.10.720.30">
    <property type="entry name" value="SAP domain"/>
    <property type="match status" value="1"/>
</dbReference>
<keyword evidence="10 23" id="KW-0347">Helicase</keyword>
<dbReference type="InterPro" id="IPR047087">
    <property type="entry name" value="KU70_core_dom"/>
</dbReference>
<dbReference type="GO" id="GO:0000723">
    <property type="term" value="P:telomere maintenance"/>
    <property type="evidence" value="ECO:0007669"/>
    <property type="project" value="InterPro"/>
</dbReference>
<keyword evidence="6" id="KW-0158">Chromosome</keyword>
<keyword evidence="13" id="KW-0238">DNA-binding</keyword>
<evidence type="ECO:0000256" key="21">
    <source>
        <dbReference type="SAM" id="MobiDB-lite"/>
    </source>
</evidence>
<feature type="domain" description="SAP" evidence="22">
    <location>
        <begin position="622"/>
        <end position="656"/>
    </location>
</feature>
<dbReference type="InterPro" id="IPR027388">
    <property type="entry name" value="Ku70_bridge/pillars_dom_sf"/>
</dbReference>
<dbReference type="NCBIfam" id="TIGR00578">
    <property type="entry name" value="ku70"/>
    <property type="match status" value="1"/>
</dbReference>
<evidence type="ECO:0000259" key="22">
    <source>
        <dbReference type="PROSITE" id="PS50800"/>
    </source>
</evidence>
<dbReference type="FunFam" id="1.10.1600.10:FF:000004">
    <property type="entry name" value="ATP-dependent DNA helicase II subunit 1"/>
    <property type="match status" value="1"/>
</dbReference>
<dbReference type="PANTHER" id="PTHR12604">
    <property type="entry name" value="KU AUTOANTIGEN DNA HELICASE"/>
    <property type="match status" value="1"/>
</dbReference>
<dbReference type="InterPro" id="IPR016194">
    <property type="entry name" value="SPOC-like_C_dom_sf"/>
</dbReference>
<evidence type="ECO:0000256" key="5">
    <source>
        <dbReference type="ARBA" id="ARBA00021796"/>
    </source>
</evidence>
<dbReference type="Pfam" id="PF02735">
    <property type="entry name" value="Ku"/>
    <property type="match status" value="1"/>
</dbReference>
<dbReference type="SMART" id="SM00559">
    <property type="entry name" value="Ku78"/>
    <property type="match status" value="1"/>
</dbReference>
<dbReference type="InterPro" id="IPR006164">
    <property type="entry name" value="DNA_bd_Ku70/Ku80"/>
</dbReference>
<dbReference type="Gene3D" id="1.10.1600.10">
    <property type="match status" value="1"/>
</dbReference>
<evidence type="ECO:0000256" key="10">
    <source>
        <dbReference type="ARBA" id="ARBA00022806"/>
    </source>
</evidence>
<evidence type="ECO:0000256" key="4">
    <source>
        <dbReference type="ARBA" id="ARBA00012551"/>
    </source>
</evidence>
<keyword evidence="14" id="KW-0233">DNA recombination</keyword>
<reference evidence="23" key="1">
    <citation type="submission" date="2021-03" db="EMBL/GenBank/DDBJ databases">
        <title>Comparative genomics and phylogenomic investigation of the class Geoglossomycetes provide insights into ecological specialization and systematics.</title>
        <authorList>
            <person name="Melie T."/>
            <person name="Pirro S."/>
            <person name="Miller A.N."/>
            <person name="Quandt A."/>
        </authorList>
    </citation>
    <scope>NUCLEOTIDE SEQUENCE</scope>
    <source>
        <strain evidence="23">CAQ_001_2017</strain>
    </source>
</reference>
<comment type="similarity">
    <text evidence="3">Belongs to the ku70 family.</text>
</comment>
<feature type="region of interest" description="Disordered" evidence="21">
    <location>
        <begin position="1"/>
        <end position="28"/>
    </location>
</feature>
<feature type="region of interest" description="Disordered" evidence="21">
    <location>
        <begin position="573"/>
        <end position="607"/>
    </location>
</feature>
<dbReference type="Gene3D" id="4.10.970.10">
    <property type="entry name" value="Ku70, bridge and pillars"/>
    <property type="match status" value="1"/>
</dbReference>
<dbReference type="SUPFAM" id="SSF53300">
    <property type="entry name" value="vWA-like"/>
    <property type="match status" value="1"/>
</dbReference>
<name>A0A9P8RTG0_9PEZI</name>
<dbReference type="GO" id="GO:0000781">
    <property type="term" value="C:chromosome, telomeric region"/>
    <property type="evidence" value="ECO:0007669"/>
    <property type="project" value="UniProtKB-SubCell"/>
</dbReference>
<dbReference type="PIRSF" id="PIRSF003033">
    <property type="entry name" value="Ku70"/>
    <property type="match status" value="1"/>
</dbReference>
<evidence type="ECO:0000256" key="7">
    <source>
        <dbReference type="ARBA" id="ARBA00022741"/>
    </source>
</evidence>
<dbReference type="GO" id="GO:0006310">
    <property type="term" value="P:DNA recombination"/>
    <property type="evidence" value="ECO:0007669"/>
    <property type="project" value="UniProtKB-KW"/>
</dbReference>
<dbReference type="CDD" id="cd01458">
    <property type="entry name" value="vWA_ku"/>
    <property type="match status" value="1"/>
</dbReference>
<evidence type="ECO:0000256" key="18">
    <source>
        <dbReference type="ARBA" id="ARBA00031811"/>
    </source>
</evidence>
<feature type="compositionally biased region" description="Acidic residues" evidence="21">
    <location>
        <begin position="11"/>
        <end position="24"/>
    </location>
</feature>
<keyword evidence="15" id="KW-0234">DNA repair</keyword>
<evidence type="ECO:0000256" key="20">
    <source>
        <dbReference type="PIRSR" id="PIRSR003033-1"/>
    </source>
</evidence>
<feature type="active site" description="Schiff-base intermediate with DNA; for 5'-deoxyribose-5-phosphate lyase activity" evidence="20">
    <location>
        <position position="28"/>
    </location>
</feature>
<keyword evidence="9" id="KW-0378">Hydrolase</keyword>
<keyword evidence="7" id="KW-0547">Nucleotide-binding</keyword>
<dbReference type="Gene3D" id="3.40.50.410">
    <property type="entry name" value="von Willebrand factor, type A domain"/>
    <property type="match status" value="1"/>
</dbReference>
<comment type="caution">
    <text evidence="23">The sequence shown here is derived from an EMBL/GenBank/DDBJ whole genome shotgun (WGS) entry which is preliminary data.</text>
</comment>
<dbReference type="FunFam" id="3.40.50.410:FF:000071">
    <property type="entry name" value="ATP-dependent DNA helicase II subunit 1"/>
    <property type="match status" value="1"/>
</dbReference>
<dbReference type="GO" id="GO:0006303">
    <property type="term" value="P:double-strand break repair via nonhomologous end joining"/>
    <property type="evidence" value="ECO:0007669"/>
    <property type="project" value="InterPro"/>
</dbReference>
<evidence type="ECO:0000256" key="11">
    <source>
        <dbReference type="ARBA" id="ARBA00022840"/>
    </source>
</evidence>
<evidence type="ECO:0000256" key="6">
    <source>
        <dbReference type="ARBA" id="ARBA00022454"/>
    </source>
</evidence>
<evidence type="ECO:0000256" key="16">
    <source>
        <dbReference type="ARBA" id="ARBA00023242"/>
    </source>
</evidence>
<dbReference type="GO" id="GO:0003684">
    <property type="term" value="F:damaged DNA binding"/>
    <property type="evidence" value="ECO:0007669"/>
    <property type="project" value="InterPro"/>
</dbReference>
<dbReference type="Gene3D" id="2.40.290.10">
    <property type="match status" value="1"/>
</dbReference>
<proteinExistence type="inferred from homology"/>
<comment type="subcellular location">
    <subcellularLocation>
        <location evidence="2">Chromosome</location>
        <location evidence="2">Telomere</location>
    </subcellularLocation>
    <subcellularLocation>
        <location evidence="1">Nucleus</location>
    </subcellularLocation>
</comment>
<dbReference type="InterPro" id="IPR003034">
    <property type="entry name" value="SAP_dom"/>
</dbReference>
<dbReference type="GO" id="GO:0003678">
    <property type="term" value="F:DNA helicase activity"/>
    <property type="evidence" value="ECO:0007669"/>
    <property type="project" value="UniProtKB-EC"/>
</dbReference>
<evidence type="ECO:0000256" key="12">
    <source>
        <dbReference type="ARBA" id="ARBA00022895"/>
    </source>
</evidence>
<dbReference type="InterPro" id="IPR005160">
    <property type="entry name" value="Ku_C"/>
</dbReference>
<keyword evidence="11" id="KW-0067">ATP-binding</keyword>
<evidence type="ECO:0000256" key="13">
    <source>
        <dbReference type="ARBA" id="ARBA00023125"/>
    </source>
</evidence>
<dbReference type="CDD" id="cd00788">
    <property type="entry name" value="KU70"/>
    <property type="match status" value="1"/>
</dbReference>
<evidence type="ECO:0000256" key="8">
    <source>
        <dbReference type="ARBA" id="ARBA00022763"/>
    </source>
</evidence>
<dbReference type="Pfam" id="PF02037">
    <property type="entry name" value="SAP"/>
    <property type="match status" value="1"/>
</dbReference>
<evidence type="ECO:0000256" key="3">
    <source>
        <dbReference type="ARBA" id="ARBA00005240"/>
    </source>
</evidence>
<accession>A0A9P8RTG0</accession>
<dbReference type="GO" id="GO:0042162">
    <property type="term" value="F:telomeric DNA binding"/>
    <property type="evidence" value="ECO:0007669"/>
    <property type="project" value="InterPro"/>
</dbReference>
<dbReference type="FunFam" id="2.40.290.10:FF:000001">
    <property type="entry name" value="X-ray repair cross complementing 6"/>
    <property type="match status" value="1"/>
</dbReference>